<dbReference type="Proteomes" id="UP000053477">
    <property type="component" value="Unassembled WGS sequence"/>
</dbReference>
<sequence>MSNRESSLFYFQLDLDFLCRESRFKRASPMHHRSKRNGPESIQRAVQRAGDGRIRPPMLTARSTLSAYVSVQHPAYSTSKERDPTPRFLEHSHNANSLPTASSTRVLESSSTRQRGGRSLSLARCQILSIPVGTGCS</sequence>
<organism evidence="2 3">
    <name type="scientific">Schizopora paradoxa</name>
    <dbReference type="NCBI Taxonomy" id="27342"/>
    <lineage>
        <taxon>Eukaryota</taxon>
        <taxon>Fungi</taxon>
        <taxon>Dikarya</taxon>
        <taxon>Basidiomycota</taxon>
        <taxon>Agaricomycotina</taxon>
        <taxon>Agaricomycetes</taxon>
        <taxon>Hymenochaetales</taxon>
        <taxon>Schizoporaceae</taxon>
        <taxon>Schizopora</taxon>
    </lineage>
</organism>
<name>A0A0H2R591_9AGAM</name>
<gene>
    <name evidence="2" type="ORF">SCHPADRAFT_748784</name>
</gene>
<dbReference type="AlphaFoldDB" id="A0A0H2R591"/>
<evidence type="ECO:0000313" key="3">
    <source>
        <dbReference type="Proteomes" id="UP000053477"/>
    </source>
</evidence>
<feature type="compositionally biased region" description="Polar residues" evidence="1">
    <location>
        <begin position="94"/>
        <end position="114"/>
    </location>
</feature>
<dbReference type="InParanoid" id="A0A0H2R591"/>
<feature type="region of interest" description="Disordered" evidence="1">
    <location>
        <begin position="28"/>
        <end position="56"/>
    </location>
</feature>
<feature type="region of interest" description="Disordered" evidence="1">
    <location>
        <begin position="73"/>
        <end position="118"/>
    </location>
</feature>
<feature type="compositionally biased region" description="Basic and acidic residues" evidence="1">
    <location>
        <begin position="79"/>
        <end position="93"/>
    </location>
</feature>
<reference evidence="2 3" key="1">
    <citation type="submission" date="2015-04" db="EMBL/GenBank/DDBJ databases">
        <title>Complete genome sequence of Schizopora paradoxa KUC8140, a cosmopolitan wood degrader in East Asia.</title>
        <authorList>
            <consortium name="DOE Joint Genome Institute"/>
            <person name="Min B."/>
            <person name="Park H."/>
            <person name="Jang Y."/>
            <person name="Kim J.-J."/>
            <person name="Kim K.H."/>
            <person name="Pangilinan J."/>
            <person name="Lipzen A."/>
            <person name="Riley R."/>
            <person name="Grigoriev I.V."/>
            <person name="Spatafora J.W."/>
            <person name="Choi I.-G."/>
        </authorList>
    </citation>
    <scope>NUCLEOTIDE SEQUENCE [LARGE SCALE GENOMIC DNA]</scope>
    <source>
        <strain evidence="2 3">KUC8140</strain>
    </source>
</reference>
<accession>A0A0H2R591</accession>
<dbReference type="EMBL" id="KQ086473">
    <property type="protein sequence ID" value="KLO04648.1"/>
    <property type="molecule type" value="Genomic_DNA"/>
</dbReference>
<protein>
    <submittedName>
        <fullName evidence="2">Uncharacterized protein</fullName>
    </submittedName>
</protein>
<keyword evidence="3" id="KW-1185">Reference proteome</keyword>
<evidence type="ECO:0000313" key="2">
    <source>
        <dbReference type="EMBL" id="KLO04648.1"/>
    </source>
</evidence>
<proteinExistence type="predicted"/>
<evidence type="ECO:0000256" key="1">
    <source>
        <dbReference type="SAM" id="MobiDB-lite"/>
    </source>
</evidence>